<reference evidence="2" key="1">
    <citation type="submission" date="2020-11" db="EMBL/GenBank/DDBJ databases">
        <authorList>
            <person name="Konstantinou D."/>
            <person name="Gkelis S."/>
            <person name="Popin R."/>
            <person name="Fewer D."/>
            <person name="Sivonen K."/>
        </authorList>
    </citation>
    <scope>NUCLEOTIDE SEQUENCE</scope>
    <source>
        <strain evidence="2">TAU-MAC 1115</strain>
    </source>
</reference>
<reference evidence="2" key="2">
    <citation type="journal article" date="2021" name="Mar. Drugs">
        <title>Genome Reduction and Secondary Metabolism of the Marine Sponge-Associated Cyanobacterium Leptothoe.</title>
        <authorList>
            <person name="Konstantinou D."/>
            <person name="Popin R.V."/>
            <person name="Fewer D.P."/>
            <person name="Sivonen K."/>
            <person name="Gkelis S."/>
        </authorList>
    </citation>
    <scope>NUCLEOTIDE SEQUENCE</scope>
    <source>
        <strain evidence="2">TAU-MAC 1115</strain>
    </source>
</reference>
<comment type="caution">
    <text evidence="2">The sequence shown here is derived from an EMBL/GenBank/DDBJ whole genome shotgun (WGS) entry which is preliminary data.</text>
</comment>
<protein>
    <submittedName>
        <fullName evidence="2">Uncharacterized protein</fullName>
    </submittedName>
</protein>
<evidence type="ECO:0000313" key="3">
    <source>
        <dbReference type="Proteomes" id="UP000717364"/>
    </source>
</evidence>
<dbReference type="EMBL" id="JADOES010000066">
    <property type="protein sequence ID" value="MBT9317922.1"/>
    <property type="molecule type" value="Genomic_DNA"/>
</dbReference>
<proteinExistence type="predicted"/>
<dbReference type="Proteomes" id="UP000717364">
    <property type="component" value="Unassembled WGS sequence"/>
</dbReference>
<accession>A0A947GMX0</accession>
<evidence type="ECO:0000313" key="2">
    <source>
        <dbReference type="EMBL" id="MBT9317922.1"/>
    </source>
</evidence>
<sequence length="219" mass="23795">MSITVLPQLVEAESALSEQEAALMQQLADIQEQRKGLQTVIGMFDGSVVDNGQSAVVAAPIDEPVDDEDADADADADADEAEDEVVVEETVAAKLAKVTKAKSTARKAKLAKTRKAKTVKSAPVKKADGRSARWQRYVLDEHSQQRLQDVVVNVLNAKPKNSFKITDVMSAIFEDDMPKAQYLKARSRISNILSAGARDNEWYRGRGGTYSMSAKAVKG</sequence>
<feature type="region of interest" description="Disordered" evidence="1">
    <location>
        <begin position="61"/>
        <end position="83"/>
    </location>
</feature>
<keyword evidence="3" id="KW-1185">Reference proteome</keyword>
<dbReference type="AlphaFoldDB" id="A0A947GMX0"/>
<gene>
    <name evidence="2" type="ORF">IXB50_21115</name>
</gene>
<feature type="compositionally biased region" description="Acidic residues" evidence="1">
    <location>
        <begin position="63"/>
        <end position="83"/>
    </location>
</feature>
<dbReference type="RefSeq" id="WP_215610984.1">
    <property type="nucleotide sequence ID" value="NZ_JADOES010000066.1"/>
</dbReference>
<organism evidence="2 3">
    <name type="scientific">Leptothoe spongobia TAU-MAC 1115</name>
    <dbReference type="NCBI Taxonomy" id="1967444"/>
    <lineage>
        <taxon>Bacteria</taxon>
        <taxon>Bacillati</taxon>
        <taxon>Cyanobacteriota</taxon>
        <taxon>Cyanophyceae</taxon>
        <taxon>Nodosilineales</taxon>
        <taxon>Cymatolegaceae</taxon>
        <taxon>Leptothoe</taxon>
        <taxon>Leptothoe spongobia</taxon>
    </lineage>
</organism>
<name>A0A947GMX0_9CYAN</name>
<evidence type="ECO:0000256" key="1">
    <source>
        <dbReference type="SAM" id="MobiDB-lite"/>
    </source>
</evidence>